<dbReference type="HOGENOM" id="CLU_631428_0_0_0"/>
<dbReference type="OrthoDB" id="9789291at2"/>
<keyword evidence="2" id="KW-1133">Transmembrane helix</keyword>
<feature type="transmembrane region" description="Helical" evidence="2">
    <location>
        <begin position="144"/>
        <end position="166"/>
    </location>
</feature>
<dbReference type="Pfam" id="PF01478">
    <property type="entry name" value="Peptidase_A24"/>
    <property type="match status" value="1"/>
</dbReference>
<comment type="similarity">
    <text evidence="1">Belongs to the peptidase A24 family.</text>
</comment>
<dbReference type="GO" id="GO:0005886">
    <property type="term" value="C:plasma membrane"/>
    <property type="evidence" value="ECO:0007669"/>
    <property type="project" value="UniProtKB-SubCell"/>
</dbReference>
<dbReference type="GO" id="GO:0004190">
    <property type="term" value="F:aspartic-type endopeptidase activity"/>
    <property type="evidence" value="ECO:0007669"/>
    <property type="project" value="InterPro"/>
</dbReference>
<sequence>MIASLEMYLLVCGLLFVAGLFVGRFLNRCVLRLPKHFHAIPAWKHVFEIETRKGIYPATRWYHRLPVIGTACMVGRSPFSGRRVLSREVGLEVFNGLLVVLTFVCTIPPEAWGGIDAASVQTHLWAKNLFGWTDISPLFVWGRFLYFLLLVEALFVATFIDFDLWIIPDGVTFPAMIVGVVGQLLGVGFFLAPVWVQDPELVRLGQQLVPVLQDWPITGWIPRWVHAHHLGHAAAVSAVGFVVGGGIVWAVRIIGGLVLRREAMGFGDVILMAMIGAFIGWQPVTIVFFLAPLMALLVLALISVMRFLSLLKIPPELPYGPYLSLATLVVLFGWKWIWPAVERFFLLGPLLIILAALMLVVLTVTLLLLQGLKRLAGIAPWDDEIPTWGSADQLMYQTGERVDERQGNWKRSEWGGCAAGRGRLSELQWKGGCR</sequence>
<feature type="transmembrane region" description="Helical" evidence="2">
    <location>
        <begin position="230"/>
        <end position="251"/>
    </location>
</feature>
<dbReference type="AlphaFoldDB" id="F0SN75"/>
<gene>
    <name evidence="4" type="ordered locus">Plabr_3507</name>
</gene>
<dbReference type="InterPro" id="IPR000045">
    <property type="entry name" value="Prepilin_IV_endopep_pep"/>
</dbReference>
<dbReference type="Gene3D" id="1.20.120.1220">
    <property type="match status" value="1"/>
</dbReference>
<feature type="transmembrane region" description="Helical" evidence="2">
    <location>
        <begin position="6"/>
        <end position="26"/>
    </location>
</feature>
<dbReference type="GO" id="GO:0006465">
    <property type="term" value="P:signal peptide processing"/>
    <property type="evidence" value="ECO:0007669"/>
    <property type="project" value="TreeGrafter"/>
</dbReference>
<proteinExistence type="inferred from homology"/>
<protein>
    <submittedName>
        <fullName evidence="4">Peptidase A24A prepilin type IV</fullName>
    </submittedName>
</protein>
<name>F0SN75_RUBBR</name>
<evidence type="ECO:0000313" key="5">
    <source>
        <dbReference type="Proteomes" id="UP000006860"/>
    </source>
</evidence>
<organism evidence="4 5">
    <name type="scientific">Rubinisphaera brasiliensis (strain ATCC 49424 / DSM 5305 / JCM 21570 / IAM 15109 / NBRC 103401 / IFAM 1448)</name>
    <name type="common">Planctomyces brasiliensis</name>
    <dbReference type="NCBI Taxonomy" id="756272"/>
    <lineage>
        <taxon>Bacteria</taxon>
        <taxon>Pseudomonadati</taxon>
        <taxon>Planctomycetota</taxon>
        <taxon>Planctomycetia</taxon>
        <taxon>Planctomycetales</taxon>
        <taxon>Planctomycetaceae</taxon>
        <taxon>Rubinisphaera</taxon>
    </lineage>
</organism>
<keyword evidence="2" id="KW-0472">Membrane</keyword>
<dbReference type="InterPro" id="IPR050882">
    <property type="entry name" value="Prepilin_peptidase/N-MTase"/>
</dbReference>
<keyword evidence="2" id="KW-0812">Transmembrane</keyword>
<feature type="transmembrane region" description="Helical" evidence="2">
    <location>
        <begin position="287"/>
        <end position="308"/>
    </location>
</feature>
<feature type="domain" description="Prepilin type IV endopeptidase peptidase" evidence="3">
    <location>
        <begin position="236"/>
        <end position="298"/>
    </location>
</feature>
<reference evidence="5" key="1">
    <citation type="submission" date="2011-02" db="EMBL/GenBank/DDBJ databases">
        <title>The complete genome of Planctomyces brasiliensis DSM 5305.</title>
        <authorList>
            <person name="Lucas S."/>
            <person name="Copeland A."/>
            <person name="Lapidus A."/>
            <person name="Bruce D."/>
            <person name="Goodwin L."/>
            <person name="Pitluck S."/>
            <person name="Kyrpides N."/>
            <person name="Mavromatis K."/>
            <person name="Pagani I."/>
            <person name="Ivanova N."/>
            <person name="Ovchinnikova G."/>
            <person name="Lu M."/>
            <person name="Detter J.C."/>
            <person name="Han C."/>
            <person name="Land M."/>
            <person name="Hauser L."/>
            <person name="Markowitz V."/>
            <person name="Cheng J.-F."/>
            <person name="Hugenholtz P."/>
            <person name="Woyke T."/>
            <person name="Wu D."/>
            <person name="Tindall B."/>
            <person name="Pomrenke H.G."/>
            <person name="Brambilla E."/>
            <person name="Klenk H.-P."/>
            <person name="Eisen J.A."/>
        </authorList>
    </citation>
    <scope>NUCLEOTIDE SEQUENCE [LARGE SCALE GENOMIC DNA]</scope>
    <source>
        <strain evidence="5">ATCC 49424 / DSM 5305 / JCM 21570 / NBRC 103401 / IFAM 1448</strain>
    </source>
</reference>
<dbReference type="PANTHER" id="PTHR30487:SF0">
    <property type="entry name" value="PREPILIN LEADER PEPTIDASE_N-METHYLTRANSFERASE-RELATED"/>
    <property type="match status" value="1"/>
</dbReference>
<keyword evidence="5" id="KW-1185">Reference proteome</keyword>
<dbReference type="Proteomes" id="UP000006860">
    <property type="component" value="Chromosome"/>
</dbReference>
<feature type="transmembrane region" description="Helical" evidence="2">
    <location>
        <begin position="344"/>
        <end position="369"/>
    </location>
</feature>
<dbReference type="PANTHER" id="PTHR30487">
    <property type="entry name" value="TYPE 4 PREPILIN-LIKE PROTEINS LEADER PEPTIDE-PROCESSING ENZYME"/>
    <property type="match status" value="1"/>
</dbReference>
<dbReference type="RefSeq" id="WP_013629823.1">
    <property type="nucleotide sequence ID" value="NC_015174.1"/>
</dbReference>
<dbReference type="STRING" id="756272.Plabr_3507"/>
<dbReference type="eggNOG" id="COG1989">
    <property type="taxonomic scope" value="Bacteria"/>
</dbReference>
<evidence type="ECO:0000256" key="2">
    <source>
        <dbReference type="SAM" id="Phobius"/>
    </source>
</evidence>
<dbReference type="EMBL" id="CP002546">
    <property type="protein sequence ID" value="ADY61104.1"/>
    <property type="molecule type" value="Genomic_DNA"/>
</dbReference>
<feature type="transmembrane region" description="Helical" evidence="2">
    <location>
        <begin position="173"/>
        <end position="196"/>
    </location>
</feature>
<feature type="transmembrane region" description="Helical" evidence="2">
    <location>
        <begin position="89"/>
        <end position="109"/>
    </location>
</feature>
<accession>F0SN75</accession>
<dbReference type="KEGG" id="pbs:Plabr_3507"/>
<feature type="transmembrane region" description="Helical" evidence="2">
    <location>
        <begin position="320"/>
        <end position="338"/>
    </location>
</feature>
<evidence type="ECO:0000256" key="1">
    <source>
        <dbReference type="ARBA" id="ARBA00005801"/>
    </source>
</evidence>
<evidence type="ECO:0000313" key="4">
    <source>
        <dbReference type="EMBL" id="ADY61104.1"/>
    </source>
</evidence>
<evidence type="ECO:0000259" key="3">
    <source>
        <dbReference type="Pfam" id="PF01478"/>
    </source>
</evidence>